<dbReference type="EMBL" id="JZWT02000013">
    <property type="protein sequence ID" value="MFB6490755.1"/>
    <property type="molecule type" value="Genomic_DNA"/>
</dbReference>
<sequence length="101" mass="11445">MQRKADCVVAELNYCNRGSPYGDAVKGLLKYARPRAHRLVVISRCASTEVALADLRILAGENIEFPLRYYQDLPIDEVIKREGCSQYEVKSFEEILKLVAP</sequence>
<name>A0ACC6V174_9CREN</name>
<comment type="caution">
    <text evidence="1">The sequence shown here is derived from an EMBL/GenBank/DDBJ whole genome shotgun (WGS) entry which is preliminary data.</text>
</comment>
<evidence type="ECO:0000313" key="2">
    <source>
        <dbReference type="Proteomes" id="UP000033636"/>
    </source>
</evidence>
<gene>
    <name evidence="1" type="ORF">TU35_005860</name>
</gene>
<dbReference type="Proteomes" id="UP000033636">
    <property type="component" value="Unassembled WGS sequence"/>
</dbReference>
<organism evidence="1 2">
    <name type="scientific">Thermoproteus sp. AZ2</name>
    <dbReference type="NCBI Taxonomy" id="1609232"/>
    <lineage>
        <taxon>Archaea</taxon>
        <taxon>Thermoproteota</taxon>
        <taxon>Thermoprotei</taxon>
        <taxon>Thermoproteales</taxon>
        <taxon>Thermoproteaceae</taxon>
        <taxon>Thermoproteus</taxon>
    </lineage>
</organism>
<protein>
    <submittedName>
        <fullName evidence="1">Uncharacterized protein</fullName>
    </submittedName>
</protein>
<accession>A0ACC6V174</accession>
<reference evidence="1" key="1">
    <citation type="submission" date="2024-07" db="EMBL/GenBank/DDBJ databases">
        <title>Metagenome and Metagenome-Assembled Genomes of Archaea from a hot spring from the geothermal field of Los Azufres, Mexico.</title>
        <authorList>
            <person name="Marin-Paredes R."/>
            <person name="Martinez-Romero E."/>
            <person name="Servin-Garciduenas L.E."/>
        </authorList>
    </citation>
    <scope>NUCLEOTIDE SEQUENCE</scope>
</reference>
<evidence type="ECO:0000313" key="1">
    <source>
        <dbReference type="EMBL" id="MFB6490755.1"/>
    </source>
</evidence>
<proteinExistence type="predicted"/>